<organism evidence="1">
    <name type="scientific">marine metagenome</name>
    <dbReference type="NCBI Taxonomy" id="408172"/>
    <lineage>
        <taxon>unclassified sequences</taxon>
        <taxon>metagenomes</taxon>
        <taxon>ecological metagenomes</taxon>
    </lineage>
</organism>
<proteinExistence type="predicted"/>
<protein>
    <submittedName>
        <fullName evidence="1">Uncharacterized protein</fullName>
    </submittedName>
</protein>
<dbReference type="EMBL" id="UINC01046770">
    <property type="protein sequence ID" value="SVB55191.1"/>
    <property type="molecule type" value="Genomic_DNA"/>
</dbReference>
<accession>A0A382EZ72</accession>
<gene>
    <name evidence="1" type="ORF">METZ01_LOCUS208045</name>
</gene>
<sequence>ETKMLARFETEGKLYVSAHHWTRGWYNRAVSNPEVQVEIDGIPSQRMAILVTGKEFEEVAAAYEIPLRARFLMGFPPPRDILRLDSVY</sequence>
<evidence type="ECO:0000313" key="1">
    <source>
        <dbReference type="EMBL" id="SVB55191.1"/>
    </source>
</evidence>
<name>A0A382EZ72_9ZZZZ</name>
<feature type="non-terminal residue" evidence="1">
    <location>
        <position position="1"/>
    </location>
</feature>
<dbReference type="AlphaFoldDB" id="A0A382EZ72"/>
<reference evidence="1" key="1">
    <citation type="submission" date="2018-05" db="EMBL/GenBank/DDBJ databases">
        <authorList>
            <person name="Lanie J.A."/>
            <person name="Ng W.-L."/>
            <person name="Kazmierczak K.M."/>
            <person name="Andrzejewski T.M."/>
            <person name="Davidsen T.M."/>
            <person name="Wayne K.J."/>
            <person name="Tettelin H."/>
            <person name="Glass J.I."/>
            <person name="Rusch D."/>
            <person name="Podicherti R."/>
            <person name="Tsui H.-C.T."/>
            <person name="Winkler M.E."/>
        </authorList>
    </citation>
    <scope>NUCLEOTIDE SEQUENCE</scope>
</reference>